<feature type="region of interest" description="Disordered" evidence="1">
    <location>
        <begin position="957"/>
        <end position="981"/>
    </location>
</feature>
<dbReference type="EMBL" id="FN668661">
    <property type="protein sequence ID" value="CBK23418.2"/>
    <property type="molecule type" value="Genomic_DNA"/>
</dbReference>
<dbReference type="Proteomes" id="UP000008312">
    <property type="component" value="Unassembled WGS sequence"/>
</dbReference>
<feature type="transmembrane region" description="Helical" evidence="2">
    <location>
        <begin position="920"/>
        <end position="944"/>
    </location>
</feature>
<reference evidence="3" key="1">
    <citation type="submission" date="2010-02" db="EMBL/GenBank/DDBJ databases">
        <title>Sequencing and annotation of the Blastocystis hominis genome.</title>
        <authorList>
            <person name="Wincker P."/>
        </authorList>
    </citation>
    <scope>NUCLEOTIDE SEQUENCE</scope>
    <source>
        <strain evidence="3">Singapore isolate B</strain>
    </source>
</reference>
<protein>
    <submittedName>
        <fullName evidence="3">Uncharacterized protein</fullName>
    </submittedName>
</protein>
<name>D8M6K0_BLAHO</name>
<dbReference type="Pfam" id="PF05345">
    <property type="entry name" value="He_PIG"/>
    <property type="match status" value="1"/>
</dbReference>
<organism evidence="3">
    <name type="scientific">Blastocystis hominis</name>
    <dbReference type="NCBI Taxonomy" id="12968"/>
    <lineage>
        <taxon>Eukaryota</taxon>
        <taxon>Sar</taxon>
        <taxon>Stramenopiles</taxon>
        <taxon>Bigyra</taxon>
        <taxon>Opalozoa</taxon>
        <taxon>Opalinata</taxon>
        <taxon>Blastocystidae</taxon>
        <taxon>Blastocystis</taxon>
    </lineage>
</organism>
<accession>D8M6K0</accession>
<dbReference type="RefSeq" id="XP_012897466.1">
    <property type="nucleotide sequence ID" value="XM_013042012.1"/>
</dbReference>
<dbReference type="Gene3D" id="2.60.40.10">
    <property type="entry name" value="Immunoglobulins"/>
    <property type="match status" value="1"/>
</dbReference>
<keyword evidence="2" id="KW-0812">Transmembrane</keyword>
<sequence length="981" mass="108395">MNGITEVSTTAAISNIYPSLIFRQMSFPVKLMTYETMDEETYEEASATTYLQTGSNTIAIALIANSDESTNSTFNAALSLMGNNEYSRVFEYTYQASGAIQQMHGPFTFHHSDFIACTVCVSNSVSITFNNDRREWISSILIQVSYSEEGKQPRQLKVYGKNSVDTDWTKLGEYTGLGWSLLGQTKKIWLKNNSPYNQYKFEDIGTGNESSCIWKINRIDMFSDNTNREVPNLEYGTVVVIKDVEMAEVYPSSDLYRDFTVSPELPEGVKICSQSGVIYGTATVNAPAKDYTISAKKATTGESVSTTINFDVSPCSGKRSMMTSKMRIDNYASECSYKLFKGRGDGGELLASISRALNSNSLLYLDRCLDNGIYTFYAFDKNGDGWFIPGGYMMTVDVGATIFDTKPVGESETKPSFSSTTFSSYLPFQITVTEWKVLKAETVDSSWTTASFDDSTWQSMLPSAIGTSDFVTTYLRKTFDLPNLDDYQVLNVRILYNGGIAAYFNGVRVARFNLEKDFTASTPAIAEHDSTVYSGFHIILPMQGAVVGTNVLAIEIHNPANVATDIVFDATGIFGVEECSMVLDTYSSVTGTDCEAESQESETPLPLSSLLDYDLLTYKQFSNDVNSYINWTVENLEGTLFNKYGILSWTALPALQFSLMGNNADTEDAEYMNFASEVSVPIALRAINVFETPMNVLPFKNFKWIIEDTASSKIQLSSFLFYYCKSEGAMCPGVDGYPTVGEGQISPAMCEEGFTGYMYRECSNGQLGEPRNDRCRYKVPLNLIYPQSTYEFVVGTSRTTSVPTYDNIITEFSVDRPLPTGLTLNKETGEISGIPTVELAITERPFTITGSNPSGAVRVEIVIYVRKGQCRADGFFPTTVVGETAVYDCANQGNYIGTQKRACVLGATDGEWEKPSGACLAIFTIIILVVVVIIIVAVVILLLIRISRRRKAVGGVKTKKNMKKSGKNETKKTVTKKDVKV</sequence>
<keyword evidence="2" id="KW-0472">Membrane</keyword>
<keyword evidence="4" id="KW-1185">Reference proteome</keyword>
<evidence type="ECO:0000313" key="4">
    <source>
        <dbReference type="Proteomes" id="UP000008312"/>
    </source>
</evidence>
<dbReference type="InterPro" id="IPR013783">
    <property type="entry name" value="Ig-like_fold"/>
</dbReference>
<proteinExistence type="predicted"/>
<gene>
    <name evidence="3" type="ORF">GSBLH_T00003301001</name>
</gene>
<evidence type="ECO:0000256" key="2">
    <source>
        <dbReference type="SAM" id="Phobius"/>
    </source>
</evidence>
<dbReference type="Gene3D" id="2.60.120.260">
    <property type="entry name" value="Galactose-binding domain-like"/>
    <property type="match status" value="1"/>
</dbReference>
<evidence type="ECO:0000313" key="3">
    <source>
        <dbReference type="EMBL" id="CBK23418.2"/>
    </source>
</evidence>
<feature type="compositionally biased region" description="Basic and acidic residues" evidence="1">
    <location>
        <begin position="966"/>
        <end position="981"/>
    </location>
</feature>
<evidence type="ECO:0000256" key="1">
    <source>
        <dbReference type="SAM" id="MobiDB-lite"/>
    </source>
</evidence>
<dbReference type="GeneID" id="24920406"/>
<dbReference type="InParanoid" id="D8M6K0"/>
<keyword evidence="2" id="KW-1133">Transmembrane helix</keyword>
<dbReference type="OrthoDB" id="6049633at2759"/>
<dbReference type="AlphaFoldDB" id="D8M6K0"/>